<dbReference type="Proteomes" id="UP000188929">
    <property type="component" value="Unassembled WGS sequence"/>
</dbReference>
<gene>
    <name evidence="1" type="ORF">BL253_11175</name>
</gene>
<reference evidence="2" key="1">
    <citation type="submission" date="2016-10" db="EMBL/GenBank/DDBJ databases">
        <title>Frankia sp. NRRL B-16386 Genome sequencing.</title>
        <authorList>
            <person name="Ghodhbane-Gtari F."/>
            <person name="Swanson E."/>
            <person name="Gueddou A."/>
            <person name="Hezbri K."/>
            <person name="Ktari K."/>
            <person name="Nouioui I."/>
            <person name="Morris K."/>
            <person name="Simpson S."/>
            <person name="Abebe-Akele F."/>
            <person name="Thomas K."/>
            <person name="Gtari M."/>
            <person name="Tisa L.S."/>
        </authorList>
    </citation>
    <scope>NUCLEOTIDE SEQUENCE [LARGE SCALE GENOMIC DNA]</scope>
    <source>
        <strain evidence="2">NRRL B-16386</strain>
    </source>
</reference>
<sequence length="112" mass="12519">MTIQDTLRSADPTLDALEARVLGEIAEMLRDVIGEEYVVDMEITMDTSFNEDLELESIEFVTLADRMRVTYGDQVDFVGFLAEMDVDRVINMRVGEVVHFIADSLRAGAKGA</sequence>
<dbReference type="STRING" id="1834516.BL253_11175"/>
<dbReference type="Gene3D" id="1.10.1200.10">
    <property type="entry name" value="ACP-like"/>
    <property type="match status" value="1"/>
</dbReference>
<dbReference type="InterPro" id="IPR036736">
    <property type="entry name" value="ACP-like_sf"/>
</dbReference>
<evidence type="ECO:0000313" key="2">
    <source>
        <dbReference type="Proteomes" id="UP000188929"/>
    </source>
</evidence>
<proteinExistence type="predicted"/>
<dbReference type="SUPFAM" id="SSF47336">
    <property type="entry name" value="ACP-like"/>
    <property type="match status" value="1"/>
</dbReference>
<dbReference type="AlphaFoldDB" id="A0A1V2ICU7"/>
<dbReference type="EMBL" id="MOMC01000020">
    <property type="protein sequence ID" value="ONH31018.1"/>
    <property type="molecule type" value="Genomic_DNA"/>
</dbReference>
<accession>A0A1V2ICU7</accession>
<name>A0A1V2ICU7_9ACTN</name>
<dbReference type="OrthoDB" id="3785691at2"/>
<evidence type="ECO:0000313" key="1">
    <source>
        <dbReference type="EMBL" id="ONH31018.1"/>
    </source>
</evidence>
<organism evidence="1 2">
    <name type="scientific">Pseudofrankia asymbiotica</name>
    <dbReference type="NCBI Taxonomy" id="1834516"/>
    <lineage>
        <taxon>Bacteria</taxon>
        <taxon>Bacillati</taxon>
        <taxon>Actinomycetota</taxon>
        <taxon>Actinomycetes</taxon>
        <taxon>Frankiales</taxon>
        <taxon>Frankiaceae</taxon>
        <taxon>Pseudofrankia</taxon>
    </lineage>
</organism>
<keyword evidence="2" id="KW-1185">Reference proteome</keyword>
<protein>
    <submittedName>
        <fullName evidence="1">Acyl carrier protein</fullName>
    </submittedName>
</protein>
<dbReference type="RefSeq" id="WP_071053075.1">
    <property type="nucleotide sequence ID" value="NZ_MOMC01000020.1"/>
</dbReference>
<comment type="caution">
    <text evidence="1">The sequence shown here is derived from an EMBL/GenBank/DDBJ whole genome shotgun (WGS) entry which is preliminary data.</text>
</comment>